<dbReference type="eggNOG" id="KOG2951">
    <property type="taxonomic scope" value="Eukaryota"/>
</dbReference>
<evidence type="ECO:0000256" key="6">
    <source>
        <dbReference type="RuleBase" id="RU364068"/>
    </source>
</evidence>
<keyword evidence="2 5" id="KW-0479">Metal-binding</keyword>
<dbReference type="PRINTS" id="PR00377">
    <property type="entry name" value="IMPHPHTASES"/>
</dbReference>
<feature type="binding site" evidence="5">
    <location>
        <position position="145"/>
    </location>
    <ligand>
        <name>Mg(2+)</name>
        <dbReference type="ChEBI" id="CHEBI:18420"/>
        <label>1</label>
        <note>catalytic</note>
    </ligand>
</feature>
<evidence type="ECO:0000256" key="5">
    <source>
        <dbReference type="PIRSR" id="PIRSR600760-2"/>
    </source>
</evidence>
<evidence type="ECO:0000313" key="9">
    <source>
        <dbReference type="Proteomes" id="UP000019478"/>
    </source>
</evidence>
<dbReference type="PANTHER" id="PTHR20854">
    <property type="entry name" value="INOSITOL MONOPHOSPHATASE"/>
    <property type="match status" value="1"/>
</dbReference>
<dbReference type="InterPro" id="IPR033942">
    <property type="entry name" value="IMPase"/>
</dbReference>
<dbReference type="SUPFAM" id="SSF56655">
    <property type="entry name" value="Carbohydrate phosphatase"/>
    <property type="match status" value="1"/>
</dbReference>
<proteinExistence type="inferred from homology"/>
<comment type="catalytic activity">
    <reaction evidence="6">
        <text>a myo-inositol phosphate + H2O = myo-inositol + phosphate</text>
        <dbReference type="Rhea" id="RHEA:24056"/>
        <dbReference type="ChEBI" id="CHEBI:15377"/>
        <dbReference type="ChEBI" id="CHEBI:17268"/>
        <dbReference type="ChEBI" id="CHEBI:43474"/>
        <dbReference type="ChEBI" id="CHEBI:84139"/>
        <dbReference type="EC" id="3.1.3.25"/>
    </reaction>
</comment>
<evidence type="ECO:0000313" key="8">
    <source>
        <dbReference type="EMBL" id="EXJ88999.1"/>
    </source>
</evidence>
<dbReference type="InterPro" id="IPR020550">
    <property type="entry name" value="Inositol_monophosphatase_CS"/>
</dbReference>
<keyword evidence="9" id="KW-1185">Reference proteome</keyword>
<evidence type="ECO:0000256" key="1">
    <source>
        <dbReference type="ARBA" id="ARBA00009759"/>
    </source>
</evidence>
<accession>W9Z3C3</accession>
<dbReference type="GO" id="GO:0046872">
    <property type="term" value="F:metal ion binding"/>
    <property type="evidence" value="ECO:0007669"/>
    <property type="project" value="UniProtKB-KW"/>
</dbReference>
<keyword evidence="3 5" id="KW-0460">Magnesium</keyword>
<reference evidence="8 9" key="1">
    <citation type="submission" date="2013-03" db="EMBL/GenBank/DDBJ databases">
        <title>The Genome Sequence of Capronia epimyces CBS 606.96.</title>
        <authorList>
            <consortium name="The Broad Institute Genomics Platform"/>
            <person name="Cuomo C."/>
            <person name="de Hoog S."/>
            <person name="Gorbushina A."/>
            <person name="Walker B."/>
            <person name="Young S.K."/>
            <person name="Zeng Q."/>
            <person name="Gargeya S."/>
            <person name="Fitzgerald M."/>
            <person name="Haas B."/>
            <person name="Abouelleil A."/>
            <person name="Allen A.W."/>
            <person name="Alvarado L."/>
            <person name="Arachchi H.M."/>
            <person name="Berlin A.M."/>
            <person name="Chapman S.B."/>
            <person name="Gainer-Dewar J."/>
            <person name="Goldberg J."/>
            <person name="Griggs A."/>
            <person name="Gujja S."/>
            <person name="Hansen M."/>
            <person name="Howarth C."/>
            <person name="Imamovic A."/>
            <person name="Ireland A."/>
            <person name="Larimer J."/>
            <person name="McCowan C."/>
            <person name="Murphy C."/>
            <person name="Pearson M."/>
            <person name="Poon T.W."/>
            <person name="Priest M."/>
            <person name="Roberts A."/>
            <person name="Saif S."/>
            <person name="Shea T."/>
            <person name="Sisk P."/>
            <person name="Sykes S."/>
            <person name="Wortman J."/>
            <person name="Nusbaum C."/>
            <person name="Birren B."/>
        </authorList>
    </citation>
    <scope>NUCLEOTIDE SEQUENCE [LARGE SCALE GENOMIC DNA]</scope>
    <source>
        <strain evidence="8 9">CBS 606.96</strain>
    </source>
</reference>
<dbReference type="GO" id="GO:0008934">
    <property type="term" value="F:inositol monophosphate 1-phosphatase activity"/>
    <property type="evidence" value="ECO:0007669"/>
    <property type="project" value="InterPro"/>
</dbReference>
<feature type="binding site" evidence="5">
    <location>
        <position position="148"/>
    </location>
    <ligand>
        <name>Mg(2+)</name>
        <dbReference type="ChEBI" id="CHEBI:18420"/>
        <label>1</label>
        <note>catalytic</note>
    </ligand>
</feature>
<dbReference type="CDD" id="cd01639">
    <property type="entry name" value="IMPase"/>
    <property type="match status" value="1"/>
</dbReference>
<dbReference type="FunFam" id="3.30.540.10:FF:000004">
    <property type="entry name" value="Inositol-1-monophosphatase"/>
    <property type="match status" value="1"/>
</dbReference>
<feature type="binding site" evidence="5">
    <location>
        <position position="123"/>
    </location>
    <ligand>
        <name>Mg(2+)</name>
        <dbReference type="ChEBI" id="CHEBI:18420"/>
        <label>1</label>
        <note>catalytic</note>
    </ligand>
</feature>
<evidence type="ECO:0000256" key="7">
    <source>
        <dbReference type="SAM" id="MobiDB-lite"/>
    </source>
</evidence>
<dbReference type="FunFam" id="3.40.190.80:FF:000019">
    <property type="entry name" value="Inositol-1-monophosphatase"/>
    <property type="match status" value="1"/>
</dbReference>
<feature type="compositionally biased region" description="Basic and acidic residues" evidence="7">
    <location>
        <begin position="13"/>
        <end position="31"/>
    </location>
</feature>
<name>W9Z3C3_9EURO</name>
<gene>
    <name evidence="8" type="ORF">A1O3_02063</name>
</gene>
<dbReference type="Proteomes" id="UP000019478">
    <property type="component" value="Unassembled WGS sequence"/>
</dbReference>
<dbReference type="InterPro" id="IPR020583">
    <property type="entry name" value="Inositol_monoP_metal-BS"/>
</dbReference>
<dbReference type="PANTHER" id="PTHR20854:SF39">
    <property type="entry name" value="PROTEIN QUTG"/>
    <property type="match status" value="1"/>
</dbReference>
<dbReference type="GO" id="GO:0006021">
    <property type="term" value="P:inositol biosynthetic process"/>
    <property type="evidence" value="ECO:0007669"/>
    <property type="project" value="UniProtKB-UniPathway"/>
</dbReference>
<dbReference type="PROSITE" id="PS00630">
    <property type="entry name" value="IMP_2"/>
    <property type="match status" value="1"/>
</dbReference>
<dbReference type="EMBL" id="AMGY01000002">
    <property type="protein sequence ID" value="EXJ88999.1"/>
    <property type="molecule type" value="Genomic_DNA"/>
</dbReference>
<dbReference type="GO" id="GO:0046854">
    <property type="term" value="P:phosphatidylinositol phosphate biosynthetic process"/>
    <property type="evidence" value="ECO:0007669"/>
    <property type="project" value="InterPro"/>
</dbReference>
<dbReference type="EC" id="3.1.3.25" evidence="6"/>
<dbReference type="AlphaFoldDB" id="W9Z3C3"/>
<evidence type="ECO:0000256" key="4">
    <source>
        <dbReference type="ARBA" id="ARBA00022911"/>
    </source>
</evidence>
<dbReference type="Gene3D" id="3.30.540.10">
    <property type="entry name" value="Fructose-1,6-Bisphosphatase, subunit A, domain 1"/>
    <property type="match status" value="1"/>
</dbReference>
<comment type="caution">
    <text evidence="8">The sequence shown here is derived from an EMBL/GenBank/DDBJ whole genome shotgun (WGS) entry which is preliminary data.</text>
</comment>
<dbReference type="GO" id="GO:0007165">
    <property type="term" value="P:signal transduction"/>
    <property type="evidence" value="ECO:0007669"/>
    <property type="project" value="TreeGrafter"/>
</dbReference>
<dbReference type="Pfam" id="PF00459">
    <property type="entry name" value="Inositol_P"/>
    <property type="match status" value="1"/>
</dbReference>
<dbReference type="HOGENOM" id="CLU_044118_1_2_1"/>
<comment type="similarity">
    <text evidence="1 6">Belongs to the inositol monophosphatase superfamily.</text>
</comment>
<feature type="binding site" evidence="5">
    <location>
        <position position="296"/>
    </location>
    <ligand>
        <name>Mg(2+)</name>
        <dbReference type="ChEBI" id="CHEBI:18420"/>
        <label>1</label>
        <note>catalytic</note>
    </ligand>
</feature>
<keyword evidence="6" id="KW-0378">Hydrolase</keyword>
<evidence type="ECO:0000256" key="2">
    <source>
        <dbReference type="ARBA" id="ARBA00022723"/>
    </source>
</evidence>
<keyword evidence="4" id="KW-0672">Quinate metabolism</keyword>
<evidence type="ECO:0000256" key="3">
    <source>
        <dbReference type="ARBA" id="ARBA00022842"/>
    </source>
</evidence>
<dbReference type="UniPathway" id="UPA00823">
    <property type="reaction ID" value="UER00788"/>
</dbReference>
<dbReference type="RefSeq" id="XP_007730396.1">
    <property type="nucleotide sequence ID" value="XM_007732206.1"/>
</dbReference>
<organism evidence="8 9">
    <name type="scientific">Capronia epimyces CBS 606.96</name>
    <dbReference type="NCBI Taxonomy" id="1182542"/>
    <lineage>
        <taxon>Eukaryota</taxon>
        <taxon>Fungi</taxon>
        <taxon>Dikarya</taxon>
        <taxon>Ascomycota</taxon>
        <taxon>Pezizomycotina</taxon>
        <taxon>Eurotiomycetes</taxon>
        <taxon>Chaetothyriomycetidae</taxon>
        <taxon>Chaetothyriales</taxon>
        <taxon>Herpotrichiellaceae</taxon>
        <taxon>Capronia</taxon>
    </lineage>
</organism>
<dbReference type="GeneID" id="19166196"/>
<dbReference type="STRING" id="1182542.W9Z3C3"/>
<dbReference type="InterPro" id="IPR000760">
    <property type="entry name" value="Inositol_monophosphatase-like"/>
</dbReference>
<feature type="compositionally biased region" description="Pro residues" evidence="7">
    <location>
        <begin position="1"/>
        <end position="11"/>
    </location>
</feature>
<comment type="pathway">
    <text evidence="6">Polyol metabolism; myo-inositol biosynthesis; myo-inositol from D-glucose 6-phosphate: step 2/2.</text>
</comment>
<protein>
    <recommendedName>
        <fullName evidence="6">Inositol-1-monophosphatase</fullName>
        <ecNumber evidence="6">3.1.3.25</ecNumber>
    </recommendedName>
</protein>
<dbReference type="PROSITE" id="PS00629">
    <property type="entry name" value="IMP_1"/>
    <property type="match status" value="1"/>
</dbReference>
<feature type="region of interest" description="Disordered" evidence="7">
    <location>
        <begin position="1"/>
        <end position="32"/>
    </location>
</feature>
<dbReference type="OrthoDB" id="10254945at2759"/>
<feature type="binding site" evidence="5">
    <location>
        <position position="147"/>
    </location>
    <ligand>
        <name>Mg(2+)</name>
        <dbReference type="ChEBI" id="CHEBI:18420"/>
        <label>1</label>
        <note>catalytic</note>
    </ligand>
</feature>
<sequence length="374" mass="41110">MPPPPPPPPPPHPRREDLRLDKEEEKKKKEEEIPDAEFDLDLADIYSFAIQLGRDAGALLLDSLHRRRRDGSEDEADGDGDGELDLEEKMNAVDIVTETDREVEDFIHSAIANRYPSHAFIGEETYSKGSSKDYLVSNAPTWIVDPLDGTVNFTHSFVMFCVSIALVVNQKPVIGVIYAPLLNQLFSACKGKGAWLNETTRLPLLGKVGVGPIPRNAPSKCVFACEWGKDRKDRPDGNLSRKVDSFVNMAAEIGARDGKGGMVHGVRSLGSATMDLAYTAMGAFDIWWEGGCWEWDVAAGICLVQEAGGLVTTANPPDDWESAAIEDAKLGGRLYLAVRPACGGPGETAREGQERLIREVWRRVRRLDYPRPGA</sequence>
<comment type="cofactor">
    <cofactor evidence="5 6">
        <name>Mg(2+)</name>
        <dbReference type="ChEBI" id="CHEBI:18420"/>
    </cofactor>
</comment>
<dbReference type="Gene3D" id="3.40.190.80">
    <property type="match status" value="1"/>
</dbReference>